<dbReference type="InterPro" id="IPR039283">
    <property type="entry name" value="MOSPD1/3"/>
</dbReference>
<reference evidence="10" key="1">
    <citation type="submission" date="2017-02" db="UniProtKB">
        <authorList>
            <consortium name="WormBaseParasite"/>
        </authorList>
    </citation>
    <scope>IDENTIFICATION</scope>
</reference>
<keyword evidence="5" id="KW-0963">Cytoplasm</keyword>
<evidence type="ECO:0000256" key="4">
    <source>
        <dbReference type="ARBA" id="ARBA00023136"/>
    </source>
</evidence>
<dbReference type="Pfam" id="PF00635">
    <property type="entry name" value="Motile_Sperm"/>
    <property type="match status" value="1"/>
</dbReference>
<evidence type="ECO:0000256" key="3">
    <source>
        <dbReference type="ARBA" id="ARBA00022989"/>
    </source>
</evidence>
<keyword evidence="3" id="KW-1133">Transmembrane helix</keyword>
<keyword evidence="5" id="KW-0206">Cytoskeleton</keyword>
<evidence type="ECO:0000256" key="2">
    <source>
        <dbReference type="ARBA" id="ARBA00022692"/>
    </source>
</evidence>
<dbReference type="PANTHER" id="PTHR34441">
    <property type="entry name" value="MOTILE SPERM DOMAIN-CONTAINING PROTEIN 1"/>
    <property type="match status" value="1"/>
</dbReference>
<keyword evidence="9" id="KW-1185">Reference proteome</keyword>
<evidence type="ECO:0000256" key="1">
    <source>
        <dbReference type="ARBA" id="ARBA00004141"/>
    </source>
</evidence>
<dbReference type="GO" id="GO:0005737">
    <property type="term" value="C:cytoplasm"/>
    <property type="evidence" value="ECO:0007669"/>
    <property type="project" value="TreeGrafter"/>
</dbReference>
<evidence type="ECO:0000256" key="5">
    <source>
        <dbReference type="RuleBase" id="RU003425"/>
    </source>
</evidence>
<dbReference type="PANTHER" id="PTHR34441:SF1">
    <property type="entry name" value="MOTILE SPERM DOMAIN-CONTAINING 1"/>
    <property type="match status" value="1"/>
</dbReference>
<dbReference type="PROSITE" id="PS50202">
    <property type="entry name" value="MSP"/>
    <property type="match status" value="1"/>
</dbReference>
<evidence type="ECO:0000259" key="6">
    <source>
        <dbReference type="PROSITE" id="PS50202"/>
    </source>
</evidence>
<evidence type="ECO:0000313" key="9">
    <source>
        <dbReference type="Proteomes" id="UP000274756"/>
    </source>
</evidence>
<dbReference type="STRING" id="318479.A0A0N4UJD3"/>
<dbReference type="Proteomes" id="UP000038040">
    <property type="component" value="Unplaced"/>
</dbReference>
<proteinExistence type="predicted"/>
<keyword evidence="2" id="KW-0812">Transmembrane</keyword>
<dbReference type="SUPFAM" id="SSF49354">
    <property type="entry name" value="PapD-like"/>
    <property type="match status" value="1"/>
</dbReference>
<gene>
    <name evidence="7" type="ORF">DME_LOCUS1960</name>
</gene>
<comment type="function">
    <text evidence="5">Central component in molecular interactions underlying sperm crawling. Forms an extensive filament system that extends from sperm villipoda, along the leading edge of the pseudopod.</text>
</comment>
<dbReference type="EMBL" id="UYYG01000039">
    <property type="protein sequence ID" value="VDN51987.1"/>
    <property type="molecule type" value="Genomic_DNA"/>
</dbReference>
<dbReference type="WBParaSite" id="DME_0000776301-mRNA-1">
    <property type="protein sequence ID" value="DME_0000776301-mRNA-1"/>
    <property type="gene ID" value="DME_0000776301"/>
</dbReference>
<evidence type="ECO:0000313" key="7">
    <source>
        <dbReference type="EMBL" id="VDN51987.1"/>
    </source>
</evidence>
<name>A0A0N4UJD3_DRAME</name>
<dbReference type="OrthoDB" id="10022288at2759"/>
<dbReference type="InterPro" id="IPR013783">
    <property type="entry name" value="Ig-like_fold"/>
</dbReference>
<protein>
    <recommendedName>
        <fullName evidence="5">Major sperm protein</fullName>
    </recommendedName>
</protein>
<dbReference type="InterPro" id="IPR000535">
    <property type="entry name" value="MSP_dom"/>
</dbReference>
<keyword evidence="4" id="KW-0472">Membrane</keyword>
<comment type="subcellular location">
    <subcellularLocation>
        <location evidence="1">Membrane</location>
        <topology evidence="1">Multi-pass membrane protein</topology>
    </subcellularLocation>
</comment>
<evidence type="ECO:0000313" key="10">
    <source>
        <dbReference type="WBParaSite" id="DME_0000776301-mRNA-1"/>
    </source>
</evidence>
<dbReference type="GO" id="GO:0016020">
    <property type="term" value="C:membrane"/>
    <property type="evidence" value="ECO:0007669"/>
    <property type="project" value="UniProtKB-SubCell"/>
</dbReference>
<dbReference type="InterPro" id="IPR008962">
    <property type="entry name" value="PapD-like_sf"/>
</dbReference>
<accession>A0A0N4UJD3</accession>
<sequence length="166" mass="18982">MAFEQHLAPSGDLLVFISPQILDFVVDAPDTHKQIFTMINPYDFQIKYKVLSTAPDAIAVMEPEGVINGRSNRYIIIKYEPARKPKANSVERLRILVCKSENNSVNMHGHTDIKMRFLDIKSSAECRRRKELKQQDFHECSGTTQNSEIFNPSLIGQSNFQMPIKL</sequence>
<reference evidence="7 9" key="2">
    <citation type="submission" date="2018-11" db="EMBL/GenBank/DDBJ databases">
        <authorList>
            <consortium name="Pathogen Informatics"/>
        </authorList>
    </citation>
    <scope>NUCLEOTIDE SEQUENCE [LARGE SCALE GENOMIC DNA]</scope>
</reference>
<organism evidence="8 10">
    <name type="scientific">Dracunculus medinensis</name>
    <name type="common">Guinea worm</name>
    <dbReference type="NCBI Taxonomy" id="318479"/>
    <lineage>
        <taxon>Eukaryota</taxon>
        <taxon>Metazoa</taxon>
        <taxon>Ecdysozoa</taxon>
        <taxon>Nematoda</taxon>
        <taxon>Chromadorea</taxon>
        <taxon>Rhabditida</taxon>
        <taxon>Spirurina</taxon>
        <taxon>Dracunculoidea</taxon>
        <taxon>Dracunculidae</taxon>
        <taxon>Dracunculus</taxon>
    </lineage>
</organism>
<evidence type="ECO:0000313" key="8">
    <source>
        <dbReference type="Proteomes" id="UP000038040"/>
    </source>
</evidence>
<dbReference type="Proteomes" id="UP000274756">
    <property type="component" value="Unassembled WGS sequence"/>
</dbReference>
<feature type="domain" description="MSP" evidence="6">
    <location>
        <begin position="4"/>
        <end position="123"/>
    </location>
</feature>
<dbReference type="AlphaFoldDB" id="A0A0N4UJD3"/>
<dbReference type="Gene3D" id="2.60.40.10">
    <property type="entry name" value="Immunoglobulins"/>
    <property type="match status" value="1"/>
</dbReference>